<reference evidence="1" key="1">
    <citation type="submission" date="2020-11" db="EMBL/GenBank/DDBJ databases">
        <authorList>
            <person name="Whitehead M."/>
        </authorList>
    </citation>
    <scope>NUCLEOTIDE SEQUENCE</scope>
    <source>
        <strain evidence="1">EGII</strain>
    </source>
</reference>
<name>A0A811USQ8_CERCA</name>
<dbReference type="Proteomes" id="UP000606786">
    <property type="component" value="Unassembled WGS sequence"/>
</dbReference>
<protein>
    <submittedName>
        <fullName evidence="1">(Mediterranean fruit fly) hypothetical protein</fullName>
    </submittedName>
</protein>
<evidence type="ECO:0000313" key="1">
    <source>
        <dbReference type="EMBL" id="CAD7001348.1"/>
    </source>
</evidence>
<accession>A0A811USQ8</accession>
<feature type="non-terminal residue" evidence="1">
    <location>
        <position position="1"/>
    </location>
</feature>
<dbReference type="AlphaFoldDB" id="A0A811USQ8"/>
<keyword evidence="2" id="KW-1185">Reference proteome</keyword>
<sequence length="58" mass="6891">YGVNKRSRQKPTIDGRTNRHIQLLATNNNMRWRRIMVESELSITRQRVQQITKVDLGL</sequence>
<gene>
    <name evidence="1" type="ORF">CCAP1982_LOCUS9845</name>
</gene>
<comment type="caution">
    <text evidence="1">The sequence shown here is derived from an EMBL/GenBank/DDBJ whole genome shotgun (WGS) entry which is preliminary data.</text>
</comment>
<organism evidence="1 2">
    <name type="scientific">Ceratitis capitata</name>
    <name type="common">Mediterranean fruit fly</name>
    <name type="synonym">Tephritis capitata</name>
    <dbReference type="NCBI Taxonomy" id="7213"/>
    <lineage>
        <taxon>Eukaryota</taxon>
        <taxon>Metazoa</taxon>
        <taxon>Ecdysozoa</taxon>
        <taxon>Arthropoda</taxon>
        <taxon>Hexapoda</taxon>
        <taxon>Insecta</taxon>
        <taxon>Pterygota</taxon>
        <taxon>Neoptera</taxon>
        <taxon>Endopterygota</taxon>
        <taxon>Diptera</taxon>
        <taxon>Brachycera</taxon>
        <taxon>Muscomorpha</taxon>
        <taxon>Tephritoidea</taxon>
        <taxon>Tephritidae</taxon>
        <taxon>Ceratitis</taxon>
        <taxon>Ceratitis</taxon>
    </lineage>
</organism>
<dbReference type="EMBL" id="CAJHJT010000023">
    <property type="protein sequence ID" value="CAD7001348.1"/>
    <property type="molecule type" value="Genomic_DNA"/>
</dbReference>
<proteinExistence type="predicted"/>
<evidence type="ECO:0000313" key="2">
    <source>
        <dbReference type="Proteomes" id="UP000606786"/>
    </source>
</evidence>